<gene>
    <name evidence="18" type="primary">usp10</name>
</gene>
<keyword evidence="11" id="KW-0072">Autophagy</keyword>
<dbReference type="GO" id="GO:0006508">
    <property type="term" value="P:proteolysis"/>
    <property type="evidence" value="ECO:0007669"/>
    <property type="project" value="UniProtKB-KW"/>
</dbReference>
<dbReference type="InterPro" id="IPR001394">
    <property type="entry name" value="Peptidase_C19_UCH"/>
</dbReference>
<dbReference type="InterPro" id="IPR018200">
    <property type="entry name" value="USP_CS"/>
</dbReference>
<sequence length="862" mass="95654">MDHVLEACYACALPVERSLYACARGQRQVESSVCARERRWRRRGKKHERPHSLKHFAMASPSGQYIFGEFSDDEFKQFFVTARCTVELPPYNEHFFPCGPQSSGDFQDDMHLKFSEVIHGISGEDCPRIEFGIEEVIDHSTALPNNTDYSISSNLNPQAPEFILTCSSSPKTSNNVLHENNFDAINCQFSECAIPDGSGNADSDGTSGTGQRERKKKKKRPPGYYSYLEGVGDVPSETLVNGHANSTGLNSISTDDPDLAEDIPISTTSPRTCNSPDNFVDLNNEALSNDASMHNALDNARTAGQPEECSVTSSEQSCIPSDNGRESPVRTAVVQPFAGTDTTENLGVTNGQTLESSEEGTASNGVVLLPEVSSLSEEAKPEETSTAQAVVHLPGSASANPPAKSWASLFHNSKPSSTTQVAYVETKNATPVTSPQVTEKQVEIKEGPVPVSEDPVAIKIAELLEEVKLVHKPVSLQPRGLINKGNWCYINATLQALVACPPMYHLMKSIPVYTKAQRPCTSTPMIDSFVRLMNEFTNMPILPKAKQASGEKVIRDIRPGAPFEPAYIYRLLTVFKSSLSEKGRQEDAEEYLGFILNGLHEEMLSLKKLLLPQNDKIHINNGPDPVSEKEEINKDEQEGSDEEWEQVGPRHKSSVTRQADFVQTPITDIFGGHMRSVVYQQSSKESATLQPFFTLQLDIQSEKIRTVQDALESLVARESVQGYTTKTKQEVEICRRVTLEELPPVLVLHLKRFVFEKTGGCQKLIKNIEYPVDLEISKDLLSPGVKSKIFKGQRTYRLFAVVYHHGNSATGGHYTTDVFQIGLNGWLRIDDQTVKVINQYQVVKQTVERTAYLLYYRRVDLL</sequence>
<dbReference type="PANTHER" id="PTHR24006">
    <property type="entry name" value="UBIQUITIN CARBOXYL-TERMINAL HYDROLASE"/>
    <property type="match status" value="1"/>
</dbReference>
<dbReference type="PROSITE" id="PS00973">
    <property type="entry name" value="USP_2"/>
    <property type="match status" value="1"/>
</dbReference>
<evidence type="ECO:0000256" key="16">
    <source>
        <dbReference type="SAM" id="MobiDB-lite"/>
    </source>
</evidence>
<evidence type="ECO:0000256" key="7">
    <source>
        <dbReference type="ARBA" id="ARBA00022763"/>
    </source>
</evidence>
<evidence type="ECO:0000256" key="1">
    <source>
        <dbReference type="ARBA" id="ARBA00000707"/>
    </source>
</evidence>
<evidence type="ECO:0000256" key="5">
    <source>
        <dbReference type="ARBA" id="ARBA00022490"/>
    </source>
</evidence>
<keyword evidence="5" id="KW-0963">Cytoplasm</keyword>
<protein>
    <recommendedName>
        <fullName evidence="15">Ubiquitin carboxyl-terminal hydrolase</fullName>
        <ecNumber evidence="15">3.4.19.12</ecNumber>
    </recommendedName>
</protein>
<dbReference type="InterPro" id="IPR050164">
    <property type="entry name" value="Peptidase_C19"/>
</dbReference>
<name>A0A6I8QST7_XENTR</name>
<evidence type="ECO:0000256" key="14">
    <source>
        <dbReference type="ARBA" id="ARBA00056970"/>
    </source>
</evidence>
<evidence type="ECO:0000256" key="9">
    <source>
        <dbReference type="ARBA" id="ARBA00022801"/>
    </source>
</evidence>
<dbReference type="FunFam" id="3.90.70.10:FF:000015">
    <property type="entry name" value="Ubiquitin specific peptidase 10"/>
    <property type="match status" value="1"/>
</dbReference>
<dbReference type="Pfam" id="PF00443">
    <property type="entry name" value="UCH"/>
    <property type="match status" value="1"/>
</dbReference>
<dbReference type="CDD" id="cd02257">
    <property type="entry name" value="Peptidase_C19"/>
    <property type="match status" value="1"/>
</dbReference>
<dbReference type="Gene3D" id="3.90.70.10">
    <property type="entry name" value="Cysteine proteinases"/>
    <property type="match status" value="1"/>
</dbReference>
<dbReference type="InParanoid" id="A0A6I8QST7"/>
<feature type="region of interest" description="Disordered" evidence="16">
    <location>
        <begin position="196"/>
        <end position="226"/>
    </location>
</feature>
<keyword evidence="6 15" id="KW-0645">Protease</keyword>
<dbReference type="Ensembl" id="ENSXETT00000100858">
    <property type="protein sequence ID" value="ENSXETP00000072692"/>
    <property type="gene ID" value="ENSXETG00000013390"/>
</dbReference>
<evidence type="ECO:0000256" key="11">
    <source>
        <dbReference type="ARBA" id="ARBA00023006"/>
    </source>
</evidence>
<proteinExistence type="inferred from homology"/>
<evidence type="ECO:0000256" key="8">
    <source>
        <dbReference type="ARBA" id="ARBA00022786"/>
    </source>
</evidence>
<dbReference type="GO" id="GO:0016579">
    <property type="term" value="P:protein deubiquitination"/>
    <property type="evidence" value="ECO:0007669"/>
    <property type="project" value="InterPro"/>
</dbReference>
<dbReference type="PROSITE" id="PS00972">
    <property type="entry name" value="USP_1"/>
    <property type="match status" value="1"/>
</dbReference>
<feature type="domain" description="USP" evidence="17">
    <location>
        <begin position="479"/>
        <end position="859"/>
    </location>
</feature>
<dbReference type="PANTHER" id="PTHR24006:SF687">
    <property type="entry name" value="UBIQUITIN CARBOXYL-TERMINAL HYDROLASE 10"/>
    <property type="match status" value="1"/>
</dbReference>
<keyword evidence="10 15" id="KW-0788">Thiol protease</keyword>
<dbReference type="Xenbase" id="XB-GENE-966184">
    <property type="gene designation" value="usp10"/>
</dbReference>
<evidence type="ECO:0000256" key="4">
    <source>
        <dbReference type="ARBA" id="ARBA00005427"/>
    </source>
</evidence>
<keyword evidence="13" id="KW-0539">Nucleus</keyword>
<dbReference type="GO" id="GO:0005737">
    <property type="term" value="C:cytoplasm"/>
    <property type="evidence" value="ECO:0007669"/>
    <property type="project" value="UniProtKB-SubCell"/>
</dbReference>
<evidence type="ECO:0000313" key="18">
    <source>
        <dbReference type="Ensembl" id="ENSXETP00000072692"/>
    </source>
</evidence>
<dbReference type="InterPro" id="IPR028889">
    <property type="entry name" value="USP"/>
</dbReference>
<dbReference type="GO" id="GO:0004843">
    <property type="term" value="F:cysteine-type deubiquitinase activity"/>
    <property type="evidence" value="ECO:0007669"/>
    <property type="project" value="UniProtKB-UniRule"/>
</dbReference>
<evidence type="ECO:0000256" key="3">
    <source>
        <dbReference type="ARBA" id="ARBA00004496"/>
    </source>
</evidence>
<dbReference type="SUPFAM" id="SSF54001">
    <property type="entry name" value="Cysteine proteinases"/>
    <property type="match status" value="1"/>
</dbReference>
<evidence type="ECO:0000256" key="13">
    <source>
        <dbReference type="ARBA" id="ARBA00023242"/>
    </source>
</evidence>
<keyword evidence="7" id="KW-0227">DNA damage</keyword>
<comment type="similarity">
    <text evidence="4">Belongs to the peptidase C19 family. USP10 subfamily.</text>
</comment>
<reference evidence="18" key="2">
    <citation type="submission" date="2020-05" db="UniProtKB">
        <authorList>
            <consortium name="Ensembl"/>
        </authorList>
    </citation>
    <scope>IDENTIFICATION</scope>
</reference>
<keyword evidence="8 15" id="KW-0833">Ubl conjugation pathway</keyword>
<dbReference type="EC" id="3.4.19.12" evidence="15"/>
<dbReference type="FunCoup" id="A0A6I8QST7">
    <property type="interactions" value="2582"/>
</dbReference>
<dbReference type="GeneTree" id="ENSGT00550000074994"/>
<dbReference type="GO" id="GO:0005634">
    <property type="term" value="C:nucleus"/>
    <property type="evidence" value="ECO:0007669"/>
    <property type="project" value="UniProtKB-SubCell"/>
</dbReference>
<feature type="compositionally biased region" description="Polar residues" evidence="16">
    <location>
        <begin position="200"/>
        <end position="210"/>
    </location>
</feature>
<feature type="compositionally biased region" description="Basic and acidic residues" evidence="16">
    <location>
        <begin position="626"/>
        <end position="637"/>
    </location>
</feature>
<evidence type="ECO:0000256" key="2">
    <source>
        <dbReference type="ARBA" id="ARBA00004123"/>
    </source>
</evidence>
<dbReference type="InterPro" id="IPR038765">
    <property type="entry name" value="Papain-like_cys_pep_sf"/>
</dbReference>
<reference evidence="18" key="1">
    <citation type="journal article" date="2010" name="Science">
        <title>The genome of the Western clawed frog Xenopus tropicalis.</title>
        <authorList>
            <person name="Hellsten U."/>
            <person name="Harland R.M."/>
            <person name="Gilchrist M.J."/>
            <person name="Hendrix D."/>
            <person name="Jurka J."/>
            <person name="Kapitonov V."/>
            <person name="Ovcharenko I."/>
            <person name="Putnam N.H."/>
            <person name="Shu S."/>
            <person name="Taher L."/>
            <person name="Blitz I.L."/>
            <person name="Blumberg B."/>
            <person name="Dichmann D.S."/>
            <person name="Dubchak I."/>
            <person name="Amaya E."/>
            <person name="Detter J.C."/>
            <person name="Fletcher R."/>
            <person name="Gerhard D.S."/>
            <person name="Goodstein D."/>
            <person name="Graves T."/>
            <person name="Grigoriev I.V."/>
            <person name="Grimwood J."/>
            <person name="Kawashima T."/>
            <person name="Lindquist E."/>
            <person name="Lucas S.M."/>
            <person name="Mead P.E."/>
            <person name="Mitros T."/>
            <person name="Ogino H."/>
            <person name="Ohta Y."/>
            <person name="Poliakov A.V."/>
            <person name="Pollet N."/>
            <person name="Robert J."/>
            <person name="Salamov A."/>
            <person name="Sater A.K."/>
            <person name="Schmutz J."/>
            <person name="Terry A."/>
            <person name="Vize P.D."/>
            <person name="Warren W.C."/>
            <person name="Wells D."/>
            <person name="Wills A."/>
            <person name="Wilson R.K."/>
            <person name="Zimmerman L.B."/>
            <person name="Zorn A.M."/>
            <person name="Grainger R."/>
            <person name="Grammer T."/>
            <person name="Khokha M.K."/>
            <person name="Richardson P.M."/>
            <person name="Rokhsar D.S."/>
        </authorList>
    </citation>
    <scope>NUCLEOTIDE SEQUENCE [LARGE SCALE GENOMIC DNA]</scope>
    <source>
        <strain evidence="18">Nigerian</strain>
    </source>
</reference>
<dbReference type="Bgee" id="ENSXETG00000013390">
    <property type="expression patterns" value="Expressed in egg cell and 18 other cell types or tissues"/>
</dbReference>
<evidence type="ECO:0000256" key="15">
    <source>
        <dbReference type="RuleBase" id="RU366025"/>
    </source>
</evidence>
<comment type="function">
    <text evidence="14">Hydrolase that can remove conjugated ubiquitin from target proteins such as p53/tp53, rps2/us5, rps3/us3, rps10/eS10, becn1, snx3 and cftr. Acts as an essential regulator of p53/tp53 stability: in unstressed cells, specifically deubiquitinates p53/tp53 in the cytoplasm, leading to counteracts MDM2 action and stabilize p53/tp53. Following DNA damage, translocates to the nucleus and deubiquitinates p53/tp53, leading to regulate the p53/TP53-dependent DNA damage response. Component of a regulatory loop that controls autophagy and p53/tp53 levels. Plays a key role in 40S ribosome subunit recycling when a ribosome has stalled during translation: acts both by inhibiting formation of stress granules, which store stalled translation pre-initiation complexes, and mediating deubiquitination of 40S ribosome subunits. Deubiquitinates cftr in early endosomes, enhancing its endocytic recycling.</text>
</comment>
<dbReference type="AlphaFoldDB" id="A0A6I8QST7"/>
<keyword evidence="12" id="KW-0234">DNA repair</keyword>
<comment type="subcellular location">
    <subcellularLocation>
        <location evidence="3">Cytoplasm</location>
    </subcellularLocation>
    <subcellularLocation>
        <location evidence="2">Nucleus</location>
    </subcellularLocation>
</comment>
<dbReference type="GO" id="GO:0006281">
    <property type="term" value="P:DNA repair"/>
    <property type="evidence" value="ECO:0007669"/>
    <property type="project" value="UniProtKB-KW"/>
</dbReference>
<evidence type="ECO:0000256" key="6">
    <source>
        <dbReference type="ARBA" id="ARBA00022670"/>
    </source>
</evidence>
<comment type="catalytic activity">
    <reaction evidence="1 15">
        <text>Thiol-dependent hydrolysis of ester, thioester, amide, peptide and isopeptide bonds formed by the C-terminal Gly of ubiquitin (a 76-residue protein attached to proteins as an intracellular targeting signal).</text>
        <dbReference type="EC" id="3.4.19.12"/>
    </reaction>
</comment>
<accession>A0A6I8QST7</accession>
<evidence type="ECO:0000256" key="10">
    <source>
        <dbReference type="ARBA" id="ARBA00022807"/>
    </source>
</evidence>
<feature type="region of interest" description="Disordered" evidence="16">
    <location>
        <begin position="618"/>
        <end position="650"/>
    </location>
</feature>
<organism evidence="18">
    <name type="scientific">Xenopus tropicalis</name>
    <name type="common">Western clawed frog</name>
    <name type="synonym">Silurana tropicalis</name>
    <dbReference type="NCBI Taxonomy" id="8364"/>
    <lineage>
        <taxon>Eukaryota</taxon>
        <taxon>Metazoa</taxon>
        <taxon>Chordata</taxon>
        <taxon>Craniata</taxon>
        <taxon>Vertebrata</taxon>
        <taxon>Euteleostomi</taxon>
        <taxon>Amphibia</taxon>
        <taxon>Batrachia</taxon>
        <taxon>Anura</taxon>
        <taxon>Pipoidea</taxon>
        <taxon>Pipidae</taxon>
        <taxon>Xenopodinae</taxon>
        <taxon>Xenopus</taxon>
        <taxon>Silurana</taxon>
    </lineage>
</organism>
<dbReference type="PROSITE" id="PS50235">
    <property type="entry name" value="USP_3"/>
    <property type="match status" value="1"/>
</dbReference>
<evidence type="ECO:0000256" key="12">
    <source>
        <dbReference type="ARBA" id="ARBA00023204"/>
    </source>
</evidence>
<evidence type="ECO:0000259" key="17">
    <source>
        <dbReference type="PROSITE" id="PS50235"/>
    </source>
</evidence>
<keyword evidence="9 15" id="KW-0378">Hydrolase</keyword>
<dbReference type="GO" id="GO:0006914">
    <property type="term" value="P:autophagy"/>
    <property type="evidence" value="ECO:0007669"/>
    <property type="project" value="UniProtKB-KW"/>
</dbReference>